<dbReference type="Proteomes" id="UP000521872">
    <property type="component" value="Unassembled WGS sequence"/>
</dbReference>
<name>A0A8H4VV12_9AGAR</name>
<feature type="compositionally biased region" description="Polar residues" evidence="1">
    <location>
        <begin position="20"/>
        <end position="31"/>
    </location>
</feature>
<gene>
    <name evidence="2" type="ORF">D9613_000971</name>
</gene>
<reference evidence="2 3" key="1">
    <citation type="submission" date="2019-12" db="EMBL/GenBank/DDBJ databases">
        <authorList>
            <person name="Floudas D."/>
            <person name="Bentzer J."/>
            <person name="Ahren D."/>
            <person name="Johansson T."/>
            <person name="Persson P."/>
            <person name="Tunlid A."/>
        </authorList>
    </citation>
    <scope>NUCLEOTIDE SEQUENCE [LARGE SCALE GENOMIC DNA]</scope>
    <source>
        <strain evidence="2 3">CBS 102.39</strain>
    </source>
</reference>
<evidence type="ECO:0000313" key="2">
    <source>
        <dbReference type="EMBL" id="KAF4620999.1"/>
    </source>
</evidence>
<comment type="caution">
    <text evidence="2">The sequence shown here is derived from an EMBL/GenBank/DDBJ whole genome shotgun (WGS) entry which is preliminary data.</text>
</comment>
<feature type="region of interest" description="Disordered" evidence="1">
    <location>
        <begin position="16"/>
        <end position="39"/>
    </location>
</feature>
<evidence type="ECO:0000313" key="3">
    <source>
        <dbReference type="Proteomes" id="UP000521872"/>
    </source>
</evidence>
<sequence length="105" mass="11402">MALDVASVAVAITREGGGSSKNWEGENSNSRGTHDDRADLIVNPTGNPRLVSCTPSYISDAFVQKTNAMLGRAQDTIQPLSKHQPTSACFTPVMPNELFFFWCNL</sequence>
<organism evidence="2 3">
    <name type="scientific">Agrocybe pediades</name>
    <dbReference type="NCBI Taxonomy" id="84607"/>
    <lineage>
        <taxon>Eukaryota</taxon>
        <taxon>Fungi</taxon>
        <taxon>Dikarya</taxon>
        <taxon>Basidiomycota</taxon>
        <taxon>Agaricomycotina</taxon>
        <taxon>Agaricomycetes</taxon>
        <taxon>Agaricomycetidae</taxon>
        <taxon>Agaricales</taxon>
        <taxon>Agaricineae</taxon>
        <taxon>Strophariaceae</taxon>
        <taxon>Agrocybe</taxon>
    </lineage>
</organism>
<accession>A0A8H4VV12</accession>
<evidence type="ECO:0000256" key="1">
    <source>
        <dbReference type="SAM" id="MobiDB-lite"/>
    </source>
</evidence>
<keyword evidence="3" id="KW-1185">Reference proteome</keyword>
<dbReference type="AlphaFoldDB" id="A0A8H4VV12"/>
<protein>
    <submittedName>
        <fullName evidence="2">Uncharacterized protein</fullName>
    </submittedName>
</protein>
<dbReference type="EMBL" id="JAACJL010000015">
    <property type="protein sequence ID" value="KAF4620999.1"/>
    <property type="molecule type" value="Genomic_DNA"/>
</dbReference>
<proteinExistence type="predicted"/>